<dbReference type="OrthoDB" id="4491390at2759"/>
<evidence type="ECO:0000313" key="4">
    <source>
        <dbReference type="EMBL" id="CAF9932543.1"/>
    </source>
</evidence>
<dbReference type="CDD" id="cd00067">
    <property type="entry name" value="GAL4"/>
    <property type="match status" value="1"/>
</dbReference>
<keyword evidence="5" id="KW-1185">Reference proteome</keyword>
<dbReference type="AlphaFoldDB" id="A0A8H3IUB3"/>
<evidence type="ECO:0000256" key="1">
    <source>
        <dbReference type="ARBA" id="ARBA00023242"/>
    </source>
</evidence>
<dbReference type="Gene3D" id="4.10.240.10">
    <property type="entry name" value="Zn(2)-C6 fungal-type DNA-binding domain"/>
    <property type="match status" value="1"/>
</dbReference>
<gene>
    <name evidence="4" type="ORF">HETSPECPRED_008394</name>
</gene>
<keyword evidence="1" id="KW-0539">Nucleus</keyword>
<dbReference type="InterPro" id="IPR001138">
    <property type="entry name" value="Zn2Cys6_DnaBD"/>
</dbReference>
<dbReference type="Pfam" id="PF00172">
    <property type="entry name" value="Zn_clus"/>
    <property type="match status" value="1"/>
</dbReference>
<dbReference type="GO" id="GO:0000981">
    <property type="term" value="F:DNA-binding transcription factor activity, RNA polymerase II-specific"/>
    <property type="evidence" value="ECO:0007669"/>
    <property type="project" value="InterPro"/>
</dbReference>
<dbReference type="EMBL" id="CAJPDS010000063">
    <property type="protein sequence ID" value="CAF9932543.1"/>
    <property type="molecule type" value="Genomic_DNA"/>
</dbReference>
<protein>
    <recommendedName>
        <fullName evidence="3">Zn(2)-C6 fungal-type domain-containing protein</fullName>
    </recommendedName>
</protein>
<dbReference type="PROSITE" id="PS50048">
    <property type="entry name" value="ZN2_CY6_FUNGAL_2"/>
    <property type="match status" value="1"/>
</dbReference>
<dbReference type="SUPFAM" id="SSF57701">
    <property type="entry name" value="Zn2/Cys6 DNA-binding domain"/>
    <property type="match status" value="1"/>
</dbReference>
<comment type="caution">
    <text evidence="4">The sequence shown here is derived from an EMBL/GenBank/DDBJ whole genome shotgun (WGS) entry which is preliminary data.</text>
</comment>
<evidence type="ECO:0000259" key="3">
    <source>
        <dbReference type="PROSITE" id="PS50048"/>
    </source>
</evidence>
<accession>A0A8H3IUB3</accession>
<evidence type="ECO:0000313" key="5">
    <source>
        <dbReference type="Proteomes" id="UP000664521"/>
    </source>
</evidence>
<organism evidence="4 5">
    <name type="scientific">Heterodermia speciosa</name>
    <dbReference type="NCBI Taxonomy" id="116794"/>
    <lineage>
        <taxon>Eukaryota</taxon>
        <taxon>Fungi</taxon>
        <taxon>Dikarya</taxon>
        <taxon>Ascomycota</taxon>
        <taxon>Pezizomycotina</taxon>
        <taxon>Lecanoromycetes</taxon>
        <taxon>OSLEUM clade</taxon>
        <taxon>Lecanoromycetidae</taxon>
        <taxon>Caliciales</taxon>
        <taxon>Physciaceae</taxon>
        <taxon>Heterodermia</taxon>
    </lineage>
</organism>
<dbReference type="PANTHER" id="PTHR38111:SF2">
    <property type="entry name" value="FINGER DOMAIN PROTEIN, PUTATIVE (AFU_ORTHOLOGUE AFUA_1G01560)-RELATED"/>
    <property type="match status" value="1"/>
</dbReference>
<feature type="domain" description="Zn(2)-C6 fungal-type" evidence="3">
    <location>
        <begin position="10"/>
        <end position="38"/>
    </location>
</feature>
<name>A0A8H3IUB3_9LECA</name>
<sequence length="570" mass="65402">MVGTGHYSNKCGTCRRRKLKCGEEKPECLRCLRAGIECDGYAKDYRWIEEGRARSRGRNSGRSAQSIPKLSPEEEDDRRKPQTRGGPRVIPRLLNTSSIPSRYSQADQSKQLLLMEYKNRPPGAQMLRNLSAFSNDVCICFTVKRLFDDGPGILGCDHQTWLADIQKSDTTSVSYVALQCLAAAFFARMHGNLPTIMDQGAALYGQALRQLSVRINDQTTCFDHANVSATMTLHLYETIMYSNRSGWIEHAGGTGRLIEMRGPERHQEFPDHMYFLLCRFRIIFRSLIERKRTFLEEDKWKVLPWAKYPETKNSMHYLQDILCNFPGFCEDRLNIDAAAAREEDVTEQWRTLEAKLITNFRDLVRWRWQWDADNPDVAYEKPVDASTSLSVDLDGPLFESILHFKNLNRATELVLYNTTLQMFGHFYEDITKKSIYGPAMSIWSPIERPLPRNPLNLPSETLTTEDISSEICRSVEYHLHASHASSGGFALMFPLRICFAGLCILSKTREILWVMRLCETIADSTGFELARHMFSLKNLYNGQRINEVDNYVPPEIVALIESKEAKMLSR</sequence>
<proteinExistence type="predicted"/>
<evidence type="ECO:0000256" key="2">
    <source>
        <dbReference type="SAM" id="MobiDB-lite"/>
    </source>
</evidence>
<reference evidence="4" key="1">
    <citation type="submission" date="2021-03" db="EMBL/GenBank/DDBJ databases">
        <authorList>
            <person name="Tagirdzhanova G."/>
        </authorList>
    </citation>
    <scope>NUCLEOTIDE SEQUENCE</scope>
</reference>
<dbReference type="Proteomes" id="UP000664521">
    <property type="component" value="Unassembled WGS sequence"/>
</dbReference>
<dbReference type="GO" id="GO:0008270">
    <property type="term" value="F:zinc ion binding"/>
    <property type="evidence" value="ECO:0007669"/>
    <property type="project" value="InterPro"/>
</dbReference>
<dbReference type="InterPro" id="IPR036864">
    <property type="entry name" value="Zn2-C6_fun-type_DNA-bd_sf"/>
</dbReference>
<dbReference type="InterPro" id="IPR053178">
    <property type="entry name" value="Osmoadaptation_assoc"/>
</dbReference>
<dbReference type="SMART" id="SM00066">
    <property type="entry name" value="GAL4"/>
    <property type="match status" value="1"/>
</dbReference>
<feature type="region of interest" description="Disordered" evidence="2">
    <location>
        <begin position="53"/>
        <end position="93"/>
    </location>
</feature>
<dbReference type="PANTHER" id="PTHR38111">
    <property type="entry name" value="ZN(2)-C6 FUNGAL-TYPE DOMAIN-CONTAINING PROTEIN-RELATED"/>
    <property type="match status" value="1"/>
</dbReference>